<feature type="domain" description="UBA" evidence="2">
    <location>
        <begin position="366"/>
        <end position="406"/>
    </location>
</feature>
<dbReference type="PANTHER" id="PTHR12948">
    <property type="entry name" value="NEDD8 ULTIMATE BUSTER-1 BS4 PROTEIN"/>
    <property type="match status" value="1"/>
</dbReference>
<organism evidence="4 5">
    <name type="scientific">Nematostella vectensis</name>
    <name type="common">Starlet sea anemone</name>
    <dbReference type="NCBI Taxonomy" id="45351"/>
    <lineage>
        <taxon>Eukaryota</taxon>
        <taxon>Metazoa</taxon>
        <taxon>Cnidaria</taxon>
        <taxon>Anthozoa</taxon>
        <taxon>Hexacorallia</taxon>
        <taxon>Actiniaria</taxon>
        <taxon>Edwardsiidae</taxon>
        <taxon>Nematostella</taxon>
    </lineage>
</organism>
<evidence type="ECO:0000256" key="1">
    <source>
        <dbReference type="SAM" id="MobiDB-lite"/>
    </source>
</evidence>
<feature type="compositionally biased region" description="Basic and acidic residues" evidence="1">
    <location>
        <begin position="404"/>
        <end position="422"/>
    </location>
</feature>
<gene>
    <name evidence="4" type="ORF">NEMVEDRAFT_v1g178169</name>
</gene>
<dbReference type="STRING" id="45351.A7RI15"/>
<dbReference type="KEGG" id="nve:5521327"/>
<dbReference type="OrthoDB" id="434245at2759"/>
<dbReference type="PROSITE" id="PS50030">
    <property type="entry name" value="UBA"/>
    <property type="match status" value="2"/>
</dbReference>
<dbReference type="InterPro" id="IPR015940">
    <property type="entry name" value="UBA"/>
</dbReference>
<dbReference type="Pfam" id="PF00627">
    <property type="entry name" value="UBA"/>
    <property type="match status" value="1"/>
</dbReference>
<dbReference type="PROSITE" id="PS50053">
    <property type="entry name" value="UBIQUITIN_2"/>
    <property type="match status" value="1"/>
</dbReference>
<dbReference type="PANTHER" id="PTHR12948:SF3">
    <property type="entry name" value="NEDD8 ULTIMATE BUSTER 1"/>
    <property type="match status" value="1"/>
</dbReference>
<dbReference type="CDD" id="cd14291">
    <property type="entry name" value="UBA1_NUB1_like"/>
    <property type="match status" value="1"/>
</dbReference>
<reference evidence="4 5" key="1">
    <citation type="journal article" date="2007" name="Science">
        <title>Sea anemone genome reveals ancestral eumetazoan gene repertoire and genomic organization.</title>
        <authorList>
            <person name="Putnam N.H."/>
            <person name="Srivastava M."/>
            <person name="Hellsten U."/>
            <person name="Dirks B."/>
            <person name="Chapman J."/>
            <person name="Salamov A."/>
            <person name="Terry A."/>
            <person name="Shapiro H."/>
            <person name="Lindquist E."/>
            <person name="Kapitonov V.V."/>
            <person name="Jurka J."/>
            <person name="Genikhovich G."/>
            <person name="Grigoriev I.V."/>
            <person name="Lucas S.M."/>
            <person name="Steele R.E."/>
            <person name="Finnerty J.R."/>
            <person name="Technau U."/>
            <person name="Martindale M.Q."/>
            <person name="Rokhsar D.S."/>
        </authorList>
    </citation>
    <scope>NUCLEOTIDE SEQUENCE [LARGE SCALE GENOMIC DNA]</scope>
    <source>
        <strain evidence="5">CH2 X CH6</strain>
    </source>
</reference>
<dbReference type="CDD" id="cd17062">
    <property type="entry name" value="Ubl_NUB1"/>
    <property type="match status" value="1"/>
</dbReference>
<feature type="domain" description="Ubiquitin-like" evidence="3">
    <location>
        <begin position="87"/>
        <end position="158"/>
    </location>
</feature>
<dbReference type="FunCoup" id="A7RI15">
    <property type="interactions" value="233"/>
</dbReference>
<dbReference type="InterPro" id="IPR000626">
    <property type="entry name" value="Ubiquitin-like_dom"/>
</dbReference>
<dbReference type="SUPFAM" id="SSF46934">
    <property type="entry name" value="UBA-like"/>
    <property type="match status" value="2"/>
</dbReference>
<dbReference type="SMART" id="SM00165">
    <property type="entry name" value="UBA"/>
    <property type="match status" value="2"/>
</dbReference>
<keyword evidence="5" id="KW-1185">Reference proteome</keyword>
<dbReference type="SUPFAM" id="SSF54236">
    <property type="entry name" value="Ubiquitin-like"/>
    <property type="match status" value="1"/>
</dbReference>
<dbReference type="InterPro" id="IPR058666">
    <property type="entry name" value="SASH1/NUB1_homeodomain"/>
</dbReference>
<dbReference type="Pfam" id="PF26285">
    <property type="entry name" value="SASH1_Homeodomain"/>
    <property type="match status" value="1"/>
</dbReference>
<dbReference type="Proteomes" id="UP000001593">
    <property type="component" value="Unassembled WGS sequence"/>
</dbReference>
<protein>
    <recommendedName>
        <fullName evidence="6">NEDD8 ultimate buster 1</fullName>
    </recommendedName>
</protein>
<dbReference type="Gene3D" id="3.10.20.90">
    <property type="entry name" value="Phosphatidylinositol 3-kinase Catalytic Subunit, Chain A, domain 1"/>
    <property type="match status" value="1"/>
</dbReference>
<dbReference type="OMA" id="EQKRYGM"/>
<dbReference type="EMBL" id="DS469511">
    <property type="protein sequence ID" value="EDO49070.1"/>
    <property type="molecule type" value="Genomic_DNA"/>
</dbReference>
<dbReference type="InParanoid" id="A7RI15"/>
<feature type="domain" description="UBA" evidence="2">
    <location>
        <begin position="433"/>
        <end position="478"/>
    </location>
</feature>
<name>A7RI15_NEMVE</name>
<dbReference type="SUPFAM" id="SSF48452">
    <property type="entry name" value="TPR-like"/>
    <property type="match status" value="1"/>
</dbReference>
<dbReference type="HOGENOM" id="CLU_030806_0_0_1"/>
<evidence type="ECO:0000259" key="3">
    <source>
        <dbReference type="PROSITE" id="PS50053"/>
    </source>
</evidence>
<dbReference type="InterPro" id="IPR011990">
    <property type="entry name" value="TPR-like_helical_dom_sf"/>
</dbReference>
<feature type="region of interest" description="Disordered" evidence="1">
    <location>
        <begin position="404"/>
        <end position="432"/>
    </location>
</feature>
<dbReference type="eggNOG" id="KOG2561">
    <property type="taxonomic scope" value="Eukaryota"/>
</dbReference>
<evidence type="ECO:0000313" key="4">
    <source>
        <dbReference type="EMBL" id="EDO49070.1"/>
    </source>
</evidence>
<dbReference type="GO" id="GO:2000058">
    <property type="term" value="P:regulation of ubiquitin-dependent protein catabolic process"/>
    <property type="evidence" value="ECO:0000318"/>
    <property type="project" value="GO_Central"/>
</dbReference>
<dbReference type="Pfam" id="PF22562">
    <property type="entry name" value="UBA_7"/>
    <property type="match status" value="1"/>
</dbReference>
<dbReference type="InterPro" id="IPR009060">
    <property type="entry name" value="UBA-like_sf"/>
</dbReference>
<evidence type="ECO:0000313" key="5">
    <source>
        <dbReference type="Proteomes" id="UP000001593"/>
    </source>
</evidence>
<dbReference type="Gene3D" id="1.10.8.10">
    <property type="entry name" value="DNA helicase RuvA subunit, C-terminal domain"/>
    <property type="match status" value="2"/>
</dbReference>
<dbReference type="PhylomeDB" id="A7RI15"/>
<dbReference type="InterPro" id="IPR041207">
    <property type="entry name" value="NUB1_ubiquitin-like_dom"/>
</dbReference>
<evidence type="ECO:0008006" key="6">
    <source>
        <dbReference type="Google" id="ProtNLM"/>
    </source>
</evidence>
<dbReference type="InterPro" id="IPR039749">
    <property type="entry name" value="NUB1"/>
</dbReference>
<dbReference type="SMART" id="SM00213">
    <property type="entry name" value="UBQ"/>
    <property type="match status" value="1"/>
</dbReference>
<dbReference type="Pfam" id="PF18037">
    <property type="entry name" value="Ubiquitin_5"/>
    <property type="match status" value="1"/>
</dbReference>
<dbReference type="InterPro" id="IPR029071">
    <property type="entry name" value="Ubiquitin-like_domsf"/>
</dbReference>
<accession>A7RI15</accession>
<dbReference type="AlphaFoldDB" id="A7RI15"/>
<proteinExistence type="predicted"/>
<evidence type="ECO:0000259" key="2">
    <source>
        <dbReference type="PROSITE" id="PS50030"/>
    </source>
</evidence>
<dbReference type="CDD" id="cd14270">
    <property type="entry name" value="UBA"/>
    <property type="match status" value="1"/>
</dbReference>
<sequence length="485" mass="54892">MEESSGINEGVLFRLREVLNRDKVRLWLPPYSSEDGHAGIYPEELISQYTRELGFSKPTIAEALEHLRTHALEKLSAKKRFQASGLASIRVHLAGQHSRKMNMEISLKLTGAELRKRLGDEFTMDPVRLKLICNGQVLKEDSPLDSQTVTNNSQILAIALSETEVEARKKLLKDEHAASSLDWTRKAAEALSSRTEDTSNLDYFLEIRDQEGRPLQLPDAERKALALAMTLHEKGKSMLKQKNYSEALVVLLEADKEFSQCRAQILEAVDNYAILCLDVVWCYFGIRSIRDLPDAEARLQKCEECFEKSYGMNMERLTSVRGGSGQELALFVRLYVLQAVCAYHRGRRDHALILLNKAEEWTRKLSVDDDKLSQMVAMGFSVREARLGLRCCHGDVTSAVDHITSKRQEKKERTLREKEEQKKKRAQRKLGKTANGEWVNVSSLESLVDMGFPRQSAAEALRQTNNSMDGALQVRVPEITQDVAS</sequence>